<accession>A0A166I016</accession>
<evidence type="ECO:0000256" key="3">
    <source>
        <dbReference type="ARBA" id="ARBA00022448"/>
    </source>
</evidence>
<evidence type="ECO:0000313" key="11">
    <source>
        <dbReference type="Proteomes" id="UP000076798"/>
    </source>
</evidence>
<dbReference type="PANTHER" id="PTHR13373">
    <property type="entry name" value="FROUNT PROTEIN-RELATED"/>
    <property type="match status" value="1"/>
</dbReference>
<dbReference type="GO" id="GO:0006406">
    <property type="term" value="P:mRNA export from nucleus"/>
    <property type="evidence" value="ECO:0007669"/>
    <property type="project" value="TreeGrafter"/>
</dbReference>
<evidence type="ECO:0000256" key="2">
    <source>
        <dbReference type="ARBA" id="ARBA00005573"/>
    </source>
</evidence>
<dbReference type="AlphaFoldDB" id="A0A166I016"/>
<dbReference type="GO" id="GO:0031965">
    <property type="term" value="C:nuclear membrane"/>
    <property type="evidence" value="ECO:0007669"/>
    <property type="project" value="UniProtKB-UniRule"/>
</dbReference>
<sequence>MTLKGHIRRLEIENCPPSAVEHYQTLDAIFDLFRLLSAGKSDVGIFGEDLLDWLNRHYVSPTSQQGINLADQERPWLDEDFWPTLTKYTLRGIIPPLQHFLRLLSSHPSKYLQSLAPKLSALLEKLPRATTVSKIQFQPLRKRWLQELSSFRSEFDGVPQLAREDWWAYLTDILDVLDGDEIVIKRLGRDLGFGWREIVSVWGLWGDEKLERDHLPELVGGLLGEMPPDEEDLEEMMLIQLFSEDLPKALDIAMQLDPWLGAHLADILQNQELLDAQADDDTGVSLRDQCVFEYAESILSDPGQWMIAVAYMQSCGPVGLRMADEILLRTPLDFDAVGVNKDPQTVDSRGDDVTMDNIDQPTVISSHVLRLAQEHNREWVIATVTRIAARQLADRGRLGEALSYSLTSGDRQGIDRVVNQVMENYLETGPDALLKFINEIPPSLHTAYRHPGPNGLHSLAFLLNYTEFQIHRANGDSSKSARHLADMFRQDIVPTAWWAALLVDVGELLLDGKSLESELHFSQVDAYELLRRVEEVAVNLAEGTGDRYLGGLGKSLKTKTGGEKEALKKLELVRFAFANYFARLTIQGASQVA</sequence>
<keyword evidence="11" id="KW-1185">Reference proteome</keyword>
<evidence type="ECO:0000256" key="7">
    <source>
        <dbReference type="ARBA" id="ARBA00023132"/>
    </source>
</evidence>
<keyword evidence="4 9" id="KW-0509">mRNA transport</keyword>
<evidence type="ECO:0000313" key="10">
    <source>
        <dbReference type="EMBL" id="KZT43253.1"/>
    </source>
</evidence>
<proteinExistence type="inferred from homology"/>
<comment type="similarity">
    <text evidence="2 9">Belongs to the nucleoporin Nup85 family.</text>
</comment>
<dbReference type="Pfam" id="PF07575">
    <property type="entry name" value="Nucleopor_Nup85"/>
    <property type="match status" value="2"/>
</dbReference>
<comment type="function">
    <text evidence="9">Functions as a component of the nuclear pore complex (NPC).</text>
</comment>
<dbReference type="GO" id="GO:0031080">
    <property type="term" value="C:nuclear pore outer ring"/>
    <property type="evidence" value="ECO:0007669"/>
    <property type="project" value="TreeGrafter"/>
</dbReference>
<evidence type="ECO:0000256" key="5">
    <source>
        <dbReference type="ARBA" id="ARBA00022927"/>
    </source>
</evidence>
<dbReference type="InterPro" id="IPR011502">
    <property type="entry name" value="Nucleoporin_Nup85"/>
</dbReference>
<dbReference type="PANTHER" id="PTHR13373:SF21">
    <property type="entry name" value="NUCLEAR PORE COMPLEX PROTEIN NUP85"/>
    <property type="match status" value="1"/>
</dbReference>
<evidence type="ECO:0000256" key="6">
    <source>
        <dbReference type="ARBA" id="ARBA00023010"/>
    </source>
</evidence>
<keyword evidence="9" id="KW-0472">Membrane</keyword>
<dbReference type="OrthoDB" id="17644at2759"/>
<protein>
    <recommendedName>
        <fullName evidence="9">Nuclear pore complex protein Nup85</fullName>
    </recommendedName>
</protein>
<keyword evidence="5 9" id="KW-0653">Protein transport</keyword>
<evidence type="ECO:0000256" key="8">
    <source>
        <dbReference type="ARBA" id="ARBA00023242"/>
    </source>
</evidence>
<dbReference type="EMBL" id="KV428009">
    <property type="protein sequence ID" value="KZT43253.1"/>
    <property type="molecule type" value="Genomic_DNA"/>
</dbReference>
<evidence type="ECO:0000256" key="4">
    <source>
        <dbReference type="ARBA" id="ARBA00022816"/>
    </source>
</evidence>
<reference evidence="10 11" key="1">
    <citation type="journal article" date="2016" name="Mol. Biol. Evol.">
        <title>Comparative Genomics of Early-Diverging Mushroom-Forming Fungi Provides Insights into the Origins of Lignocellulose Decay Capabilities.</title>
        <authorList>
            <person name="Nagy L.G."/>
            <person name="Riley R."/>
            <person name="Tritt A."/>
            <person name="Adam C."/>
            <person name="Daum C."/>
            <person name="Floudas D."/>
            <person name="Sun H."/>
            <person name="Yadav J.S."/>
            <person name="Pangilinan J."/>
            <person name="Larsson K.H."/>
            <person name="Matsuura K."/>
            <person name="Barry K."/>
            <person name="Labutti K."/>
            <person name="Kuo R."/>
            <person name="Ohm R.A."/>
            <person name="Bhattacharya S.S."/>
            <person name="Shirouzu T."/>
            <person name="Yoshinaga Y."/>
            <person name="Martin F.M."/>
            <person name="Grigoriev I.V."/>
            <person name="Hibbett D.S."/>
        </authorList>
    </citation>
    <scope>NUCLEOTIDE SEQUENCE [LARGE SCALE GENOMIC DNA]</scope>
    <source>
        <strain evidence="10 11">HHB10207 ss-3</strain>
    </source>
</reference>
<keyword evidence="3 9" id="KW-0813">Transport</keyword>
<keyword evidence="6 9" id="KW-0811">Translocation</keyword>
<evidence type="ECO:0000256" key="1">
    <source>
        <dbReference type="ARBA" id="ARBA00004567"/>
    </source>
</evidence>
<dbReference type="GO" id="GO:0045893">
    <property type="term" value="P:positive regulation of DNA-templated transcription"/>
    <property type="evidence" value="ECO:0007669"/>
    <property type="project" value="TreeGrafter"/>
</dbReference>
<dbReference type="GO" id="GO:0017056">
    <property type="term" value="F:structural constituent of nuclear pore"/>
    <property type="evidence" value="ECO:0007669"/>
    <property type="project" value="TreeGrafter"/>
</dbReference>
<comment type="subunit">
    <text evidence="9">Component of the nuclear pore complex (NPC).</text>
</comment>
<dbReference type="Proteomes" id="UP000076798">
    <property type="component" value="Unassembled WGS sequence"/>
</dbReference>
<comment type="subcellular location">
    <subcellularLocation>
        <location evidence="1 9">Nucleus</location>
        <location evidence="1 9">Nuclear pore complex</location>
    </subcellularLocation>
</comment>
<dbReference type="GO" id="GO:0006606">
    <property type="term" value="P:protein import into nucleus"/>
    <property type="evidence" value="ECO:0007669"/>
    <property type="project" value="TreeGrafter"/>
</dbReference>
<evidence type="ECO:0000256" key="9">
    <source>
        <dbReference type="RuleBase" id="RU365073"/>
    </source>
</evidence>
<name>A0A166I016_9AGAM</name>
<keyword evidence="8 9" id="KW-0539">Nucleus</keyword>
<keyword evidence="7 9" id="KW-0906">Nuclear pore complex</keyword>
<dbReference type="STRING" id="1314776.A0A166I016"/>
<gene>
    <name evidence="10" type="ORF">SISSUDRAFT_1058017</name>
</gene>
<organism evidence="10 11">
    <name type="scientific">Sistotremastrum suecicum HHB10207 ss-3</name>
    <dbReference type="NCBI Taxonomy" id="1314776"/>
    <lineage>
        <taxon>Eukaryota</taxon>
        <taxon>Fungi</taxon>
        <taxon>Dikarya</taxon>
        <taxon>Basidiomycota</taxon>
        <taxon>Agaricomycotina</taxon>
        <taxon>Agaricomycetes</taxon>
        <taxon>Sistotremastrales</taxon>
        <taxon>Sistotremastraceae</taxon>
        <taxon>Sistotremastrum</taxon>
    </lineage>
</organism>